<dbReference type="PANTHER" id="PTHR24406">
    <property type="entry name" value="TRANSCRIPTIONAL REPRESSOR CTCFL-RELATED"/>
    <property type="match status" value="1"/>
</dbReference>
<comment type="subcellular location">
    <subcellularLocation>
        <location evidence="1">Nucleus</location>
    </subcellularLocation>
</comment>
<organism evidence="12 13">
    <name type="scientific">Aedes aegypti</name>
    <name type="common">Yellowfever mosquito</name>
    <name type="synonym">Culex aegypti</name>
    <dbReference type="NCBI Taxonomy" id="7159"/>
    <lineage>
        <taxon>Eukaryota</taxon>
        <taxon>Metazoa</taxon>
        <taxon>Ecdysozoa</taxon>
        <taxon>Arthropoda</taxon>
        <taxon>Hexapoda</taxon>
        <taxon>Insecta</taxon>
        <taxon>Pterygota</taxon>
        <taxon>Neoptera</taxon>
        <taxon>Endopterygota</taxon>
        <taxon>Diptera</taxon>
        <taxon>Nematocera</taxon>
        <taxon>Culicoidea</taxon>
        <taxon>Culicidae</taxon>
        <taxon>Culicinae</taxon>
        <taxon>Aedini</taxon>
        <taxon>Aedes</taxon>
        <taxon>Stegomyia</taxon>
    </lineage>
</organism>
<evidence type="ECO:0008006" key="14">
    <source>
        <dbReference type="Google" id="ProtNLM"/>
    </source>
</evidence>
<keyword evidence="2 8" id="KW-0479">Metal-binding</keyword>
<evidence type="ECO:0000259" key="11">
    <source>
        <dbReference type="PROSITE" id="PS51915"/>
    </source>
</evidence>
<evidence type="ECO:0000256" key="9">
    <source>
        <dbReference type="SAM" id="MobiDB-lite"/>
    </source>
</evidence>
<evidence type="ECO:0000313" key="13">
    <source>
        <dbReference type="Proteomes" id="UP000008820"/>
    </source>
</evidence>
<dbReference type="Proteomes" id="UP000008820">
    <property type="component" value="Chromosome 2"/>
</dbReference>
<keyword evidence="3" id="KW-0677">Repeat</keyword>
<keyword evidence="13" id="KW-1185">Reference proteome</keyword>
<evidence type="ECO:0000256" key="2">
    <source>
        <dbReference type="ARBA" id="ARBA00022723"/>
    </source>
</evidence>
<feature type="binding site" evidence="8">
    <location>
        <position position="10"/>
    </location>
    <ligand>
        <name>Zn(2+)</name>
        <dbReference type="ChEBI" id="CHEBI:29105"/>
    </ligand>
</feature>
<protein>
    <recommendedName>
        <fullName evidence="14">Transcription factor grauzone</fullName>
    </recommendedName>
</protein>
<dbReference type="InterPro" id="IPR013087">
    <property type="entry name" value="Znf_C2H2_type"/>
</dbReference>
<dbReference type="GO" id="GO:0008270">
    <property type="term" value="F:zinc ion binding"/>
    <property type="evidence" value="ECO:0007669"/>
    <property type="project" value="UniProtKB-UniRule"/>
</dbReference>
<dbReference type="PROSITE" id="PS00028">
    <property type="entry name" value="ZINC_FINGER_C2H2_1"/>
    <property type="match status" value="1"/>
</dbReference>
<evidence type="ECO:0000256" key="1">
    <source>
        <dbReference type="ARBA" id="ARBA00004123"/>
    </source>
</evidence>
<dbReference type="SMART" id="SM00868">
    <property type="entry name" value="zf-AD"/>
    <property type="match status" value="1"/>
</dbReference>
<evidence type="ECO:0000256" key="6">
    <source>
        <dbReference type="ARBA" id="ARBA00023242"/>
    </source>
</evidence>
<dbReference type="Pfam" id="PF07776">
    <property type="entry name" value="zf-AD"/>
    <property type="match status" value="1"/>
</dbReference>
<reference evidence="12" key="2">
    <citation type="submission" date="2022-10" db="UniProtKB">
        <authorList>
            <consortium name="EnsemblMetazoa"/>
        </authorList>
    </citation>
    <scope>IDENTIFICATION</scope>
    <source>
        <strain evidence="12">LVP_AGWG</strain>
    </source>
</reference>
<dbReference type="Gene3D" id="3.40.1800.20">
    <property type="match status" value="1"/>
</dbReference>
<evidence type="ECO:0000259" key="10">
    <source>
        <dbReference type="PROSITE" id="PS50157"/>
    </source>
</evidence>
<gene>
    <name evidence="12" type="primary">110675420</name>
</gene>
<dbReference type="OrthoDB" id="8117402at2759"/>
<feature type="binding site" evidence="8">
    <location>
        <position position="55"/>
    </location>
    <ligand>
        <name>Zn(2+)</name>
        <dbReference type="ChEBI" id="CHEBI:29105"/>
    </ligand>
</feature>
<name>A0A903VDY1_AEDAE</name>
<feature type="domain" description="ZAD" evidence="11">
    <location>
        <begin position="8"/>
        <end position="79"/>
    </location>
</feature>
<sequence>MTTAVSTEICRLCLASLAGDYTWIGNPQLKEQMEKVFSFQIIFEEEFNSSVCQICAHTISEFYQYSEKVRQNQEILIKMRIKPEPLFHSNIDSEDIKIEPHFGDEHELMTEDRQSIHEFESVNVKIESNSGETEEPMTEEHTNISGGDDSNDIQSQSFVRLLEVKTKREKEDQFLRENFILTCHLCNMEEPTFQMLREHFRTVHNSYNVYVTCCGEKFGTRGHLISHIESHSNPTNNEASEELLKVRAEQNLFIGKHFVLRCHFCNVTKPTFDTLRTHFRLTHRSYNVYVTCCNERFGTRSHLISHIKSCHVNVEQEQQPKKTVPTKRRKPTRTEVEDQFISDHFILKCYLCDVITPTFQMLRDHFRTEHNSYNVYVTCCEEMFSTRSYLINHIKEGHTMEQNKTKEAKRFCCPHCGKEYQKKWLMERHFDMTHSKSKHPHTICEICNRWVLARNFKVHMKRQHPK</sequence>
<evidence type="ECO:0000256" key="4">
    <source>
        <dbReference type="ARBA" id="ARBA00022771"/>
    </source>
</evidence>
<feature type="domain" description="C2H2-type" evidence="10">
    <location>
        <begin position="411"/>
        <end position="439"/>
    </location>
</feature>
<dbReference type="InterPro" id="IPR012934">
    <property type="entry name" value="Znf_AD"/>
</dbReference>
<dbReference type="Gene3D" id="3.30.160.60">
    <property type="entry name" value="Classic Zinc Finger"/>
    <property type="match status" value="1"/>
</dbReference>
<dbReference type="SMART" id="SM00355">
    <property type="entry name" value="ZnF_C2H2"/>
    <property type="match status" value="8"/>
</dbReference>
<dbReference type="SUPFAM" id="SSF57716">
    <property type="entry name" value="Glucocorticoid receptor-like (DNA-binding domain)"/>
    <property type="match status" value="1"/>
</dbReference>
<evidence type="ECO:0000256" key="7">
    <source>
        <dbReference type="PROSITE-ProRule" id="PRU00042"/>
    </source>
</evidence>
<dbReference type="AlphaFoldDB" id="A0A903VDY1"/>
<dbReference type="InterPro" id="IPR050888">
    <property type="entry name" value="ZnF_C2H2-type_TF"/>
</dbReference>
<evidence type="ECO:0000256" key="5">
    <source>
        <dbReference type="ARBA" id="ARBA00022833"/>
    </source>
</evidence>
<reference evidence="12 13" key="1">
    <citation type="submission" date="2017-06" db="EMBL/GenBank/DDBJ databases">
        <title>Aedes aegypti genome working group (AGWG) sequencing and assembly.</title>
        <authorList>
            <consortium name="Aedes aegypti Genome Working Group (AGWG)"/>
            <person name="Matthews B.J."/>
        </authorList>
    </citation>
    <scope>NUCLEOTIDE SEQUENCE [LARGE SCALE GENOMIC DNA]</scope>
    <source>
        <strain evidence="12 13">LVP_AGWG</strain>
    </source>
</reference>
<evidence type="ECO:0000256" key="3">
    <source>
        <dbReference type="ARBA" id="ARBA00022737"/>
    </source>
</evidence>
<dbReference type="PROSITE" id="PS51915">
    <property type="entry name" value="ZAD"/>
    <property type="match status" value="1"/>
</dbReference>
<keyword evidence="5 8" id="KW-0862">Zinc</keyword>
<evidence type="ECO:0000313" key="12">
    <source>
        <dbReference type="EnsemblMetazoa" id="AAEL021308-PA"/>
    </source>
</evidence>
<keyword evidence="4 7" id="KW-0863">Zinc-finger</keyword>
<accession>A0A903VDY1</accession>
<keyword evidence="6" id="KW-0539">Nucleus</keyword>
<feature type="region of interest" description="Disordered" evidence="9">
    <location>
        <begin position="128"/>
        <end position="150"/>
    </location>
</feature>
<evidence type="ECO:0000256" key="8">
    <source>
        <dbReference type="PROSITE-ProRule" id="PRU01263"/>
    </source>
</evidence>
<feature type="binding site" evidence="8">
    <location>
        <position position="52"/>
    </location>
    <ligand>
        <name>Zn(2+)</name>
        <dbReference type="ChEBI" id="CHEBI:29105"/>
    </ligand>
</feature>
<feature type="binding site" evidence="8">
    <location>
        <position position="13"/>
    </location>
    <ligand>
        <name>Zn(2+)</name>
        <dbReference type="ChEBI" id="CHEBI:29105"/>
    </ligand>
</feature>
<dbReference type="GO" id="GO:0005634">
    <property type="term" value="C:nucleus"/>
    <property type="evidence" value="ECO:0007669"/>
    <property type="project" value="UniProtKB-SubCell"/>
</dbReference>
<dbReference type="PROSITE" id="PS50157">
    <property type="entry name" value="ZINC_FINGER_C2H2_2"/>
    <property type="match status" value="1"/>
</dbReference>
<proteinExistence type="predicted"/>
<dbReference type="EnsemblMetazoa" id="AAEL021308-RA">
    <property type="protein sequence ID" value="AAEL021308-PA"/>
    <property type="gene ID" value="AAEL021308"/>
</dbReference>